<evidence type="ECO:0000313" key="2">
    <source>
        <dbReference type="Proteomes" id="UP000247591"/>
    </source>
</evidence>
<accession>A0A318RQD5</accession>
<dbReference type="RefSeq" id="WP_110467775.1">
    <property type="nucleotide sequence ID" value="NZ_QJSP01000001.1"/>
</dbReference>
<gene>
    <name evidence="1" type="ORF">DFR67_101492</name>
</gene>
<reference evidence="1 2" key="1">
    <citation type="submission" date="2018-06" db="EMBL/GenBank/DDBJ databases">
        <title>Genomic Encyclopedia of Type Strains, Phase IV (KMG-IV): sequencing the most valuable type-strain genomes for metagenomic binning, comparative biology and taxonomic classification.</title>
        <authorList>
            <person name="Goeker M."/>
        </authorList>
    </citation>
    <scope>NUCLEOTIDE SEQUENCE [LARGE SCALE GENOMIC DNA]</scope>
    <source>
        <strain evidence="1 2">DSM 45521</strain>
    </source>
</reference>
<comment type="caution">
    <text evidence="1">The sequence shown here is derived from an EMBL/GenBank/DDBJ whole genome shotgun (WGS) entry which is preliminary data.</text>
</comment>
<dbReference type="OrthoDB" id="4376390at2"/>
<evidence type="ECO:0000313" key="1">
    <source>
        <dbReference type="EMBL" id="PYE21098.1"/>
    </source>
</evidence>
<sequence>MTTIEPDLPELDIVTPYGVATRLPTSFPLIDPELDVALDHDLFQQGFDDALTRLESMPTPWAHHFATLTMAAEPDLTAHEPSYIRGYRAALYGYLRHGNRQSPR</sequence>
<keyword evidence="2" id="KW-1185">Reference proteome</keyword>
<dbReference type="EMBL" id="QJSP01000001">
    <property type="protein sequence ID" value="PYE21098.1"/>
    <property type="molecule type" value="Genomic_DNA"/>
</dbReference>
<proteinExistence type="predicted"/>
<dbReference type="AlphaFoldDB" id="A0A318RQD5"/>
<organism evidence="1 2">
    <name type="scientific">Williamsia limnetica</name>
    <dbReference type="NCBI Taxonomy" id="882452"/>
    <lineage>
        <taxon>Bacteria</taxon>
        <taxon>Bacillati</taxon>
        <taxon>Actinomycetota</taxon>
        <taxon>Actinomycetes</taxon>
        <taxon>Mycobacteriales</taxon>
        <taxon>Nocardiaceae</taxon>
        <taxon>Williamsia</taxon>
    </lineage>
</organism>
<protein>
    <submittedName>
        <fullName evidence="1">Uncharacterized protein</fullName>
    </submittedName>
</protein>
<name>A0A318RQD5_WILLI</name>
<dbReference type="Proteomes" id="UP000247591">
    <property type="component" value="Unassembled WGS sequence"/>
</dbReference>